<name>A0ABW5QPB6_9HYPH</name>
<dbReference type="InterPro" id="IPR027417">
    <property type="entry name" value="P-loop_NTPase"/>
</dbReference>
<keyword evidence="5 7" id="KW-0067">ATP-binding</keyword>
<dbReference type="EMBL" id="JBHUNP010000001">
    <property type="protein sequence ID" value="MFD2649500.1"/>
    <property type="molecule type" value="Genomic_DNA"/>
</dbReference>
<reference evidence="9" key="1">
    <citation type="journal article" date="2019" name="Int. J. Syst. Evol. Microbiol.">
        <title>The Global Catalogue of Microorganisms (GCM) 10K type strain sequencing project: providing services to taxonomists for standard genome sequencing and annotation.</title>
        <authorList>
            <consortium name="The Broad Institute Genomics Platform"/>
            <consortium name="The Broad Institute Genome Sequencing Center for Infectious Disease"/>
            <person name="Wu L."/>
            <person name="Ma J."/>
        </authorList>
    </citation>
    <scope>NUCLEOTIDE SEQUENCE [LARGE SCALE GENOMIC DNA]</scope>
    <source>
        <strain evidence="9">CCM 7427</strain>
    </source>
</reference>
<comment type="catalytic activity">
    <reaction evidence="5 7">
        <text>AMP + ATP = 2 ADP</text>
        <dbReference type="Rhea" id="RHEA:12973"/>
        <dbReference type="ChEBI" id="CHEBI:30616"/>
        <dbReference type="ChEBI" id="CHEBI:456215"/>
        <dbReference type="ChEBI" id="CHEBI:456216"/>
        <dbReference type="EC" id="2.7.4.3"/>
    </reaction>
</comment>
<dbReference type="NCBIfam" id="NF011105">
    <property type="entry name" value="PRK14532.1"/>
    <property type="match status" value="1"/>
</dbReference>
<dbReference type="HAMAP" id="MF_00235">
    <property type="entry name" value="Adenylate_kinase_Adk"/>
    <property type="match status" value="1"/>
</dbReference>
<feature type="binding site" evidence="5">
    <location>
        <begin position="57"/>
        <end position="59"/>
    </location>
    <ligand>
        <name>AMP</name>
        <dbReference type="ChEBI" id="CHEBI:456215"/>
    </ligand>
</feature>
<keyword evidence="9" id="KW-1185">Reference proteome</keyword>
<keyword evidence="3 5" id="KW-0547">Nucleotide-binding</keyword>
<evidence type="ECO:0000256" key="5">
    <source>
        <dbReference type="HAMAP-Rule" id="MF_00235"/>
    </source>
</evidence>
<feature type="binding site" evidence="5">
    <location>
        <position position="133"/>
    </location>
    <ligand>
        <name>AMP</name>
        <dbReference type="ChEBI" id="CHEBI:456215"/>
    </ligand>
</feature>
<dbReference type="Pfam" id="PF00406">
    <property type="entry name" value="ADK"/>
    <property type="match status" value="1"/>
</dbReference>
<comment type="caution">
    <text evidence="8">The sequence shown here is derived from an EMBL/GenBank/DDBJ whole genome shotgun (WGS) entry which is preliminary data.</text>
</comment>
<sequence>MRLILLGPPGAGKGTQAKVLVEDFGIPQLSTGDILRAAIAAGTPLGLEAKAIMDRGDLVSDAVVNGIVSERLDAEDCKPGFILDGFPRTIAQAEALDGMLADKGIRLDAVIELKADADELVRRVIQRSRESNRADDNPEVIRKRLEVYESSTAPLVEYYSRQGLVKTVDGMAPVEQVTTAIKAAIAS</sequence>
<dbReference type="Gene3D" id="3.40.50.300">
    <property type="entry name" value="P-loop containing nucleotide triphosphate hydrolases"/>
    <property type="match status" value="1"/>
</dbReference>
<evidence type="ECO:0000256" key="2">
    <source>
        <dbReference type="ARBA" id="ARBA00022727"/>
    </source>
</evidence>
<feature type="binding site" evidence="5">
    <location>
        <begin position="85"/>
        <end position="88"/>
    </location>
    <ligand>
        <name>AMP</name>
        <dbReference type="ChEBI" id="CHEBI:456215"/>
    </ligand>
</feature>
<feature type="binding site" evidence="5">
    <location>
        <position position="144"/>
    </location>
    <ligand>
        <name>AMP</name>
        <dbReference type="ChEBI" id="CHEBI:456215"/>
    </ligand>
</feature>
<feature type="binding site" evidence="5">
    <location>
        <position position="36"/>
    </location>
    <ligand>
        <name>AMP</name>
        <dbReference type="ChEBI" id="CHEBI:456215"/>
    </ligand>
</feature>
<protein>
    <recommendedName>
        <fullName evidence="5 7">Adenylate kinase</fullName>
        <shortName evidence="5">AK</shortName>
        <ecNumber evidence="5 7">2.7.4.3</ecNumber>
    </recommendedName>
    <alternativeName>
        <fullName evidence="5">ATP-AMP transphosphorylase</fullName>
    </alternativeName>
    <alternativeName>
        <fullName evidence="5">ATP:AMP phosphotransferase</fullName>
    </alternativeName>
    <alternativeName>
        <fullName evidence="5">Adenylate monophosphate kinase</fullName>
    </alternativeName>
</protein>
<keyword evidence="2 5" id="KW-0545">Nucleotide biosynthesis</keyword>
<dbReference type="GO" id="GO:0004017">
    <property type="term" value="F:AMP kinase activity"/>
    <property type="evidence" value="ECO:0007669"/>
    <property type="project" value="UniProtKB-EC"/>
</dbReference>
<dbReference type="NCBIfam" id="NF011100">
    <property type="entry name" value="PRK14527.1"/>
    <property type="match status" value="1"/>
</dbReference>
<comment type="function">
    <text evidence="5">Catalyzes the reversible transfer of the terminal phosphate group between ATP and AMP. Plays an important role in cellular energy homeostasis and in adenine nucleotide metabolism.</text>
</comment>
<dbReference type="PANTHER" id="PTHR23359">
    <property type="entry name" value="NUCLEOTIDE KINASE"/>
    <property type="match status" value="1"/>
</dbReference>
<feature type="binding site" evidence="5">
    <location>
        <begin position="10"/>
        <end position="15"/>
    </location>
    <ligand>
        <name>ATP</name>
        <dbReference type="ChEBI" id="CHEBI:30616"/>
    </ligand>
</feature>
<dbReference type="NCBIfam" id="NF001381">
    <property type="entry name" value="PRK00279.1-3"/>
    <property type="match status" value="1"/>
</dbReference>
<organism evidence="8 9">
    <name type="scientific">Devosia albogilva</name>
    <dbReference type="NCBI Taxonomy" id="429726"/>
    <lineage>
        <taxon>Bacteria</taxon>
        <taxon>Pseudomonadati</taxon>
        <taxon>Pseudomonadota</taxon>
        <taxon>Alphaproteobacteria</taxon>
        <taxon>Hyphomicrobiales</taxon>
        <taxon>Devosiaceae</taxon>
        <taxon>Devosia</taxon>
    </lineage>
</organism>
<evidence type="ECO:0000313" key="8">
    <source>
        <dbReference type="EMBL" id="MFD2649500.1"/>
    </source>
</evidence>
<dbReference type="EC" id="2.7.4.3" evidence="5 7"/>
<evidence type="ECO:0000256" key="3">
    <source>
        <dbReference type="ARBA" id="ARBA00022741"/>
    </source>
</evidence>
<keyword evidence="4 5" id="KW-0418">Kinase</keyword>
<dbReference type="PRINTS" id="PR00094">
    <property type="entry name" value="ADENYLTKNASE"/>
</dbReference>
<dbReference type="NCBIfam" id="TIGR01351">
    <property type="entry name" value="adk"/>
    <property type="match status" value="1"/>
</dbReference>
<dbReference type="CDD" id="cd01428">
    <property type="entry name" value="ADK"/>
    <property type="match status" value="1"/>
</dbReference>
<dbReference type="Proteomes" id="UP001597521">
    <property type="component" value="Unassembled WGS sequence"/>
</dbReference>
<feature type="binding site" evidence="5">
    <location>
        <position position="92"/>
    </location>
    <ligand>
        <name>AMP</name>
        <dbReference type="ChEBI" id="CHEBI:456215"/>
    </ligand>
</feature>
<evidence type="ECO:0000256" key="1">
    <source>
        <dbReference type="ARBA" id="ARBA00022679"/>
    </source>
</evidence>
<evidence type="ECO:0000313" key="9">
    <source>
        <dbReference type="Proteomes" id="UP001597521"/>
    </source>
</evidence>
<dbReference type="InterPro" id="IPR033690">
    <property type="entry name" value="Adenylat_kinase_CS"/>
</dbReference>
<comment type="subunit">
    <text evidence="5 7">Monomer.</text>
</comment>
<comment type="subcellular location">
    <subcellularLocation>
        <location evidence="5 7">Cytoplasm</location>
    </subcellularLocation>
</comment>
<evidence type="ECO:0000256" key="4">
    <source>
        <dbReference type="ARBA" id="ARBA00022777"/>
    </source>
</evidence>
<gene>
    <name evidence="5" type="primary">adk</name>
    <name evidence="8" type="ORF">ACFSX5_17070</name>
</gene>
<dbReference type="PROSITE" id="PS00113">
    <property type="entry name" value="ADENYLATE_KINASE"/>
    <property type="match status" value="1"/>
</dbReference>
<feature type="binding site" evidence="5">
    <location>
        <position position="127"/>
    </location>
    <ligand>
        <name>ATP</name>
        <dbReference type="ChEBI" id="CHEBI:30616"/>
    </ligand>
</feature>
<evidence type="ECO:0000256" key="6">
    <source>
        <dbReference type="RuleBase" id="RU003330"/>
    </source>
</evidence>
<dbReference type="InterPro" id="IPR000850">
    <property type="entry name" value="Adenylat/UMP-CMP_kin"/>
</dbReference>
<comment type="pathway">
    <text evidence="5">Purine metabolism; AMP biosynthesis via salvage pathway; AMP from ADP: step 1/1.</text>
</comment>
<keyword evidence="5" id="KW-0963">Cytoplasm</keyword>
<dbReference type="RefSeq" id="WP_386835057.1">
    <property type="nucleotide sequence ID" value="NZ_JBHUNP010000001.1"/>
</dbReference>
<dbReference type="NCBIfam" id="NF011104">
    <property type="entry name" value="PRK14531.1"/>
    <property type="match status" value="1"/>
</dbReference>
<evidence type="ECO:0000256" key="7">
    <source>
        <dbReference type="RuleBase" id="RU003331"/>
    </source>
</evidence>
<feature type="binding site" evidence="5">
    <location>
        <position position="31"/>
    </location>
    <ligand>
        <name>AMP</name>
        <dbReference type="ChEBI" id="CHEBI:456215"/>
    </ligand>
</feature>
<comment type="similarity">
    <text evidence="5 6">Belongs to the adenylate kinase family.</text>
</comment>
<comment type="domain">
    <text evidence="5">Consists of three domains, a large central CORE domain and two small peripheral domains, NMPbind and LID, which undergo movements during catalysis. The LID domain closes over the site of phosphoryl transfer upon ATP binding. Assembling and dissambling the active center during each catalytic cycle provides an effective means to prevent ATP hydrolysis.</text>
</comment>
<feature type="region of interest" description="NMP" evidence="5">
    <location>
        <begin position="30"/>
        <end position="59"/>
    </location>
</feature>
<proteinExistence type="inferred from homology"/>
<dbReference type="NCBIfam" id="NF011101">
    <property type="entry name" value="PRK14528.1"/>
    <property type="match status" value="1"/>
</dbReference>
<feature type="binding site" evidence="5">
    <location>
        <position position="172"/>
    </location>
    <ligand>
        <name>ATP</name>
        <dbReference type="ChEBI" id="CHEBI:30616"/>
    </ligand>
</feature>
<comment type="caution">
    <text evidence="5">Lacks conserved residue(s) required for the propagation of feature annotation.</text>
</comment>
<keyword evidence="1 5" id="KW-0808">Transferase</keyword>
<dbReference type="InterPro" id="IPR006259">
    <property type="entry name" value="Adenyl_kin_sub"/>
</dbReference>
<accession>A0ABW5QPB6</accession>
<dbReference type="SUPFAM" id="SSF52540">
    <property type="entry name" value="P-loop containing nucleoside triphosphate hydrolases"/>
    <property type="match status" value="1"/>
</dbReference>